<feature type="transmembrane region" description="Helical" evidence="1">
    <location>
        <begin position="213"/>
        <end position="235"/>
    </location>
</feature>
<dbReference type="Proteomes" id="UP001320831">
    <property type="component" value="Unassembled WGS sequence"/>
</dbReference>
<gene>
    <name evidence="2" type="ORF">N5A92_16765</name>
</gene>
<keyword evidence="1" id="KW-0472">Membrane</keyword>
<dbReference type="PIRSF" id="PIRSF038991">
    <property type="entry name" value="Protein_AbrB"/>
    <property type="match status" value="1"/>
</dbReference>
<sequence>MRQDSDISQSISRASHVHRLLTLAIAAAGAALFWAFELPLPFLFGAMTACLIAALVRLPLASLPVASKLARTVLGVAVGASLTPELMARLPQMLGSIAFVPLYVAVMGAVGIPYFHRLLKYDLATSYYSAMPGGLQDMLVFGQEAGANLRALSLIHATRILLIVTIAPVVISVGFNVPLTRPTGAPVADIPIVELALMAGAAIIGWKGGERIGLFGATIIGPLILAGLLSLTGLIHARPPALAIQAAQFFIGVGVGVGYVGITLYEIRRDVLAGALYVVILAVLALIVTGIVVHLGFADPLDGFLAFAPGGQAEMTVLAIVVGADLGFVVVHHLLRVILIIAGAPLVGAMIGLSKRTATEPGGGK</sequence>
<reference evidence="2 3" key="1">
    <citation type="submission" date="2022-09" db="EMBL/GenBank/DDBJ databases">
        <title>Chelativorans salina sp. nov., a novel slightly halophilic bacterium isolated from a saline lake sediment enrichment.</title>
        <authorList>
            <person name="Gao L."/>
            <person name="Fang B.-Z."/>
            <person name="Li W.-J."/>
        </authorList>
    </citation>
    <scope>NUCLEOTIDE SEQUENCE [LARGE SCALE GENOMIC DNA]</scope>
    <source>
        <strain evidence="2 3">EGI FJ00035</strain>
    </source>
</reference>
<dbReference type="PANTHER" id="PTHR38457:SF1">
    <property type="entry name" value="REGULATOR ABRB-RELATED"/>
    <property type="match status" value="1"/>
</dbReference>
<keyword evidence="1" id="KW-0812">Transmembrane</keyword>
<name>A0ABT2LQ57_9HYPH</name>
<feature type="transmembrane region" description="Helical" evidence="1">
    <location>
        <begin position="274"/>
        <end position="297"/>
    </location>
</feature>
<evidence type="ECO:0000313" key="2">
    <source>
        <dbReference type="EMBL" id="MCT7376685.1"/>
    </source>
</evidence>
<protein>
    <submittedName>
        <fullName evidence="2">AbrB family transcriptional regulator</fullName>
    </submittedName>
</protein>
<keyword evidence="3" id="KW-1185">Reference proteome</keyword>
<evidence type="ECO:0000313" key="3">
    <source>
        <dbReference type="Proteomes" id="UP001320831"/>
    </source>
</evidence>
<dbReference type="RefSeq" id="WP_260904820.1">
    <property type="nucleotide sequence ID" value="NZ_JAOCZP010000005.1"/>
</dbReference>
<dbReference type="InterPro" id="IPR007820">
    <property type="entry name" value="AbrB_fam"/>
</dbReference>
<organism evidence="2 3">
    <name type="scientific">Chelativorans salis</name>
    <dbReference type="NCBI Taxonomy" id="2978478"/>
    <lineage>
        <taxon>Bacteria</taxon>
        <taxon>Pseudomonadati</taxon>
        <taxon>Pseudomonadota</taxon>
        <taxon>Alphaproteobacteria</taxon>
        <taxon>Hyphomicrobiales</taxon>
        <taxon>Phyllobacteriaceae</taxon>
        <taxon>Chelativorans</taxon>
    </lineage>
</organism>
<feature type="transmembrane region" description="Helical" evidence="1">
    <location>
        <begin position="20"/>
        <end position="36"/>
    </location>
</feature>
<feature type="transmembrane region" description="Helical" evidence="1">
    <location>
        <begin position="241"/>
        <end position="262"/>
    </location>
</feature>
<feature type="transmembrane region" description="Helical" evidence="1">
    <location>
        <begin position="317"/>
        <end position="347"/>
    </location>
</feature>
<feature type="transmembrane region" description="Helical" evidence="1">
    <location>
        <begin position="93"/>
        <end position="115"/>
    </location>
</feature>
<feature type="transmembrane region" description="Helical" evidence="1">
    <location>
        <begin position="185"/>
        <end position="206"/>
    </location>
</feature>
<dbReference type="EMBL" id="JAOCZP010000005">
    <property type="protein sequence ID" value="MCT7376685.1"/>
    <property type="molecule type" value="Genomic_DNA"/>
</dbReference>
<keyword evidence="1" id="KW-1133">Transmembrane helix</keyword>
<dbReference type="Pfam" id="PF05145">
    <property type="entry name" value="AbrB"/>
    <property type="match status" value="1"/>
</dbReference>
<dbReference type="PANTHER" id="PTHR38457">
    <property type="entry name" value="REGULATOR ABRB-RELATED"/>
    <property type="match status" value="1"/>
</dbReference>
<evidence type="ECO:0000256" key="1">
    <source>
        <dbReference type="SAM" id="Phobius"/>
    </source>
</evidence>
<accession>A0ABT2LQ57</accession>
<proteinExistence type="predicted"/>
<comment type="caution">
    <text evidence="2">The sequence shown here is derived from an EMBL/GenBank/DDBJ whole genome shotgun (WGS) entry which is preliminary data.</text>
</comment>
<feature type="transmembrane region" description="Helical" evidence="1">
    <location>
        <begin position="160"/>
        <end position="179"/>
    </location>
</feature>